<dbReference type="PROSITE" id="PS50889">
    <property type="entry name" value="S4"/>
    <property type="match status" value="1"/>
</dbReference>
<dbReference type="GO" id="GO:0120159">
    <property type="term" value="F:rRNA pseudouridine synthase activity"/>
    <property type="evidence" value="ECO:0007669"/>
    <property type="project" value="UniProtKB-ARBA"/>
</dbReference>
<dbReference type="GO" id="GO:0000455">
    <property type="term" value="P:enzyme-directed rRNA pseudouridine synthesis"/>
    <property type="evidence" value="ECO:0007669"/>
    <property type="project" value="UniProtKB-ARBA"/>
</dbReference>
<dbReference type="InterPro" id="IPR020103">
    <property type="entry name" value="PsdUridine_synth_cat_dom_sf"/>
</dbReference>
<dbReference type="InterPro" id="IPR002942">
    <property type="entry name" value="S4_RNA-bd"/>
</dbReference>
<feature type="compositionally biased region" description="Basic residues" evidence="6">
    <location>
        <begin position="244"/>
        <end position="255"/>
    </location>
</feature>
<proteinExistence type="inferred from homology"/>
<dbReference type="PROSITE" id="PS01149">
    <property type="entry name" value="PSI_RSU"/>
    <property type="match status" value="1"/>
</dbReference>
<dbReference type="Pfam" id="PF01479">
    <property type="entry name" value="S4"/>
    <property type="match status" value="1"/>
</dbReference>
<gene>
    <name evidence="8" type="ORF">IAB89_11930</name>
</gene>
<evidence type="ECO:0000256" key="5">
    <source>
        <dbReference type="RuleBase" id="RU003887"/>
    </source>
</evidence>
<dbReference type="InterPro" id="IPR020094">
    <property type="entry name" value="TruA/RsuA/RluB/E/F_N"/>
</dbReference>
<dbReference type="Gene3D" id="3.30.70.580">
    <property type="entry name" value="Pseudouridine synthase I, catalytic domain, N-terminal subdomain"/>
    <property type="match status" value="1"/>
</dbReference>
<dbReference type="GO" id="GO:0005829">
    <property type="term" value="C:cytosol"/>
    <property type="evidence" value="ECO:0007669"/>
    <property type="project" value="UniProtKB-ARBA"/>
</dbReference>
<accession>A0A9D1ARH5</accession>
<dbReference type="GO" id="GO:0003723">
    <property type="term" value="F:RNA binding"/>
    <property type="evidence" value="ECO:0007669"/>
    <property type="project" value="UniProtKB-KW"/>
</dbReference>
<comment type="similarity">
    <text evidence="1 5">Belongs to the pseudouridine synthase RsuA family.</text>
</comment>
<dbReference type="PANTHER" id="PTHR47683">
    <property type="entry name" value="PSEUDOURIDINE SYNTHASE FAMILY PROTEIN-RELATED"/>
    <property type="match status" value="1"/>
</dbReference>
<name>A0A9D1ARH5_9FIRM</name>
<dbReference type="InterPro" id="IPR000748">
    <property type="entry name" value="PsdUridine_synth_RsuA/RluB/E/F"/>
</dbReference>
<dbReference type="AlphaFoldDB" id="A0A9D1ARH5"/>
<evidence type="ECO:0000256" key="4">
    <source>
        <dbReference type="PROSITE-ProRule" id="PRU00182"/>
    </source>
</evidence>
<dbReference type="EMBL" id="DVGZ01000130">
    <property type="protein sequence ID" value="HIR48340.1"/>
    <property type="molecule type" value="Genomic_DNA"/>
</dbReference>
<organism evidence="8 9">
    <name type="scientific">Candidatus Caccousia avicola</name>
    <dbReference type="NCBI Taxonomy" id="2840721"/>
    <lineage>
        <taxon>Bacteria</taxon>
        <taxon>Bacillati</taxon>
        <taxon>Bacillota</taxon>
        <taxon>Clostridia</taxon>
        <taxon>Eubacteriales</taxon>
        <taxon>Oscillospiraceae</taxon>
        <taxon>Oscillospiraceae incertae sedis</taxon>
        <taxon>Candidatus Caccousia</taxon>
    </lineage>
</organism>
<keyword evidence="3 5" id="KW-0413">Isomerase</keyword>
<feature type="domain" description="RNA-binding S4" evidence="7">
    <location>
        <begin position="6"/>
        <end position="65"/>
    </location>
</feature>
<dbReference type="FunFam" id="3.30.70.1560:FF:000001">
    <property type="entry name" value="Pseudouridine synthase"/>
    <property type="match status" value="1"/>
</dbReference>
<dbReference type="NCBIfam" id="TIGR00093">
    <property type="entry name" value="pseudouridine synthase"/>
    <property type="match status" value="1"/>
</dbReference>
<sequence length="255" mass="28795">MPQEKIRLQKIIADRGLASRRKAEEWIAAGEVSVNGETAQLGDKADPDTDRIIVRGKPLAAAQGSVYLMLHKPRGYITTMSDERDRKCVAELIPDVEQRVYPVGRLDKDSEGLLLMTNDGNFANAMLHPARHVPKTYRVTVHPGVTDEQLAQMETGMVIDGRKTAPARVRVLTEEKGRVVLEIVLYEGRNRQIRNMCEQLGLEVARLRRIAMGSVRLGMLPPGKWRELTPEEVRRLKEEAKPKDKPHKQRRGSAR</sequence>
<dbReference type="SUPFAM" id="SSF55174">
    <property type="entry name" value="Alpha-L RNA-binding motif"/>
    <property type="match status" value="1"/>
</dbReference>
<dbReference type="CDD" id="cd00165">
    <property type="entry name" value="S4"/>
    <property type="match status" value="1"/>
</dbReference>
<protein>
    <recommendedName>
        <fullName evidence="5">Pseudouridine synthase</fullName>
        <ecNumber evidence="5">5.4.99.-</ecNumber>
    </recommendedName>
</protein>
<evidence type="ECO:0000256" key="1">
    <source>
        <dbReference type="ARBA" id="ARBA00008348"/>
    </source>
</evidence>
<evidence type="ECO:0000259" key="7">
    <source>
        <dbReference type="SMART" id="SM00363"/>
    </source>
</evidence>
<comment type="caution">
    <text evidence="8">The sequence shown here is derived from an EMBL/GenBank/DDBJ whole genome shotgun (WGS) entry which is preliminary data.</text>
</comment>
<reference evidence="8" key="2">
    <citation type="journal article" date="2021" name="PeerJ">
        <title>Extensive microbial diversity within the chicken gut microbiome revealed by metagenomics and culture.</title>
        <authorList>
            <person name="Gilroy R."/>
            <person name="Ravi A."/>
            <person name="Getino M."/>
            <person name="Pursley I."/>
            <person name="Horton D.L."/>
            <person name="Alikhan N.F."/>
            <person name="Baker D."/>
            <person name="Gharbi K."/>
            <person name="Hall N."/>
            <person name="Watson M."/>
            <person name="Adriaenssens E.M."/>
            <person name="Foster-Nyarko E."/>
            <person name="Jarju S."/>
            <person name="Secka A."/>
            <person name="Antonio M."/>
            <person name="Oren A."/>
            <person name="Chaudhuri R.R."/>
            <person name="La Ragione R."/>
            <person name="Hildebrand F."/>
            <person name="Pallen M.J."/>
        </authorList>
    </citation>
    <scope>NUCLEOTIDE SEQUENCE</scope>
    <source>
        <strain evidence="8">ChiSxjej1B13-7958</strain>
    </source>
</reference>
<feature type="region of interest" description="Disordered" evidence="6">
    <location>
        <begin position="235"/>
        <end position="255"/>
    </location>
</feature>
<dbReference type="SUPFAM" id="SSF55120">
    <property type="entry name" value="Pseudouridine synthase"/>
    <property type="match status" value="1"/>
</dbReference>
<dbReference type="InterPro" id="IPR036986">
    <property type="entry name" value="S4_RNA-bd_sf"/>
</dbReference>
<dbReference type="EC" id="5.4.99.-" evidence="5"/>
<dbReference type="InterPro" id="IPR050343">
    <property type="entry name" value="RsuA_PseudoU_synthase"/>
</dbReference>
<keyword evidence="2 4" id="KW-0694">RNA-binding</keyword>
<dbReference type="Pfam" id="PF00849">
    <property type="entry name" value="PseudoU_synth_2"/>
    <property type="match status" value="1"/>
</dbReference>
<evidence type="ECO:0000256" key="2">
    <source>
        <dbReference type="ARBA" id="ARBA00022884"/>
    </source>
</evidence>
<dbReference type="Gene3D" id="3.30.70.1560">
    <property type="entry name" value="Alpha-L RNA-binding motif"/>
    <property type="match status" value="1"/>
</dbReference>
<dbReference type="SMART" id="SM00363">
    <property type="entry name" value="S4"/>
    <property type="match status" value="1"/>
</dbReference>
<dbReference type="CDD" id="cd02870">
    <property type="entry name" value="PseudoU_synth_RsuA_like"/>
    <property type="match status" value="1"/>
</dbReference>
<evidence type="ECO:0000313" key="9">
    <source>
        <dbReference type="Proteomes" id="UP000824242"/>
    </source>
</evidence>
<dbReference type="Proteomes" id="UP000824242">
    <property type="component" value="Unassembled WGS sequence"/>
</dbReference>
<dbReference type="InterPro" id="IPR006145">
    <property type="entry name" value="PsdUridine_synth_RsuA/RluA"/>
</dbReference>
<dbReference type="Gene3D" id="3.10.290.10">
    <property type="entry name" value="RNA-binding S4 domain"/>
    <property type="match status" value="1"/>
</dbReference>
<evidence type="ECO:0000256" key="3">
    <source>
        <dbReference type="ARBA" id="ARBA00023235"/>
    </source>
</evidence>
<dbReference type="InterPro" id="IPR018496">
    <property type="entry name" value="PsdUridine_synth_RsuA/RluB_CS"/>
</dbReference>
<dbReference type="InterPro" id="IPR042092">
    <property type="entry name" value="PsdUridine_s_RsuA/RluB/E/F_cat"/>
</dbReference>
<dbReference type="FunFam" id="3.10.290.10:FF:000003">
    <property type="entry name" value="Pseudouridine synthase"/>
    <property type="match status" value="1"/>
</dbReference>
<evidence type="ECO:0000313" key="8">
    <source>
        <dbReference type="EMBL" id="HIR48340.1"/>
    </source>
</evidence>
<evidence type="ECO:0000256" key="6">
    <source>
        <dbReference type="SAM" id="MobiDB-lite"/>
    </source>
</evidence>
<dbReference type="PANTHER" id="PTHR47683:SF2">
    <property type="entry name" value="RNA-BINDING S4 DOMAIN-CONTAINING PROTEIN"/>
    <property type="match status" value="1"/>
</dbReference>
<reference evidence="8" key="1">
    <citation type="submission" date="2020-10" db="EMBL/GenBank/DDBJ databases">
        <authorList>
            <person name="Gilroy R."/>
        </authorList>
    </citation>
    <scope>NUCLEOTIDE SEQUENCE</scope>
    <source>
        <strain evidence="8">ChiSxjej1B13-7958</strain>
    </source>
</reference>